<dbReference type="EMBL" id="JAVDQD010000001">
    <property type="protein sequence ID" value="MDR6237310.1"/>
    <property type="molecule type" value="Genomic_DNA"/>
</dbReference>
<dbReference type="Proteomes" id="UP001185092">
    <property type="component" value="Unassembled WGS sequence"/>
</dbReference>
<dbReference type="RefSeq" id="WP_309936765.1">
    <property type="nucleotide sequence ID" value="NZ_AP025305.1"/>
</dbReference>
<accession>A0AAE4BR16</accession>
<name>A0AAE4BR16_9BACT</name>
<reference evidence="1" key="1">
    <citation type="submission" date="2023-07" db="EMBL/GenBank/DDBJ databases">
        <title>Genomic Encyclopedia of Type Strains, Phase IV (KMG-IV): sequencing the most valuable type-strain genomes for metagenomic binning, comparative biology and taxonomic classification.</title>
        <authorList>
            <person name="Goeker M."/>
        </authorList>
    </citation>
    <scope>NUCLEOTIDE SEQUENCE</scope>
    <source>
        <strain evidence="1">DSM 26174</strain>
    </source>
</reference>
<evidence type="ECO:0000313" key="1">
    <source>
        <dbReference type="EMBL" id="MDR6237310.1"/>
    </source>
</evidence>
<keyword evidence="2" id="KW-1185">Reference proteome</keyword>
<dbReference type="AlphaFoldDB" id="A0AAE4BR16"/>
<gene>
    <name evidence="1" type="ORF">HNQ88_000286</name>
</gene>
<proteinExistence type="predicted"/>
<protein>
    <submittedName>
        <fullName evidence="1">Uncharacterized protein</fullName>
    </submittedName>
</protein>
<evidence type="ECO:0000313" key="2">
    <source>
        <dbReference type="Proteomes" id="UP001185092"/>
    </source>
</evidence>
<comment type="caution">
    <text evidence="1">The sequence shown here is derived from an EMBL/GenBank/DDBJ whole genome shotgun (WGS) entry which is preliminary data.</text>
</comment>
<dbReference type="PROSITE" id="PS51257">
    <property type="entry name" value="PROKAR_LIPOPROTEIN"/>
    <property type="match status" value="1"/>
</dbReference>
<organism evidence="1 2">
    <name type="scientific">Aureibacter tunicatorum</name>
    <dbReference type="NCBI Taxonomy" id="866807"/>
    <lineage>
        <taxon>Bacteria</taxon>
        <taxon>Pseudomonadati</taxon>
        <taxon>Bacteroidota</taxon>
        <taxon>Cytophagia</taxon>
        <taxon>Cytophagales</taxon>
        <taxon>Persicobacteraceae</taxon>
        <taxon>Aureibacter</taxon>
    </lineage>
</organism>
<sequence length="158" mass="18123">MMKKMWIKALLVLAILSSCNEERHKDAGSAAFKKERKNRSFRKISQGEITAQAFKVGRELRPVLDSLNTLGKLDSTQQWEGFKISVIDSSRFSKADSISQQLYDAYLYNLENKLPMEDNVQALNDDRYIYAYPLQDSLSSSFKLVEVFLAKKNIILSM</sequence>